<accession>A0A5J5EVY1</accession>
<dbReference type="Proteomes" id="UP000326924">
    <property type="component" value="Unassembled WGS sequence"/>
</dbReference>
<dbReference type="EMBL" id="VXIS01000103">
    <property type="protein sequence ID" value="KAA8904864.1"/>
    <property type="molecule type" value="Genomic_DNA"/>
</dbReference>
<evidence type="ECO:0000313" key="2">
    <source>
        <dbReference type="EMBL" id="KAA8904864.1"/>
    </source>
</evidence>
<comment type="caution">
    <text evidence="2">The sequence shown here is derived from an EMBL/GenBank/DDBJ whole genome shotgun (WGS) entry which is preliminary data.</text>
</comment>
<sequence>MRPAFLFGKRRTCYPSAALDAAGRQHGSNPAKWPDAAGNSCPDPGPPGQGTPFPTYWLVKRCAHDEVRVVYSLYFEHDGFANVLVARGHMHDWERIVVIWRRDGSTGEWTRSRLLKSMHSGYQSRAWGSIESTFDYSDPSEFRGKNKDGAKIYSGWAKHPFFDTKDTGWRDSISQGCQREYRDGTWWYLPSEQDMVWAAIESPEGSRMAALDWGSATGGPWRVEEDICDKSDGGFVPC</sequence>
<gene>
    <name evidence="2" type="ORF">FN846DRAFT_779326</name>
</gene>
<organism evidence="2 3">
    <name type="scientific">Sphaerosporella brunnea</name>
    <dbReference type="NCBI Taxonomy" id="1250544"/>
    <lineage>
        <taxon>Eukaryota</taxon>
        <taxon>Fungi</taxon>
        <taxon>Dikarya</taxon>
        <taxon>Ascomycota</taxon>
        <taxon>Pezizomycotina</taxon>
        <taxon>Pezizomycetes</taxon>
        <taxon>Pezizales</taxon>
        <taxon>Pyronemataceae</taxon>
        <taxon>Sphaerosporella</taxon>
    </lineage>
</organism>
<name>A0A5J5EVY1_9PEZI</name>
<protein>
    <submittedName>
        <fullName evidence="2">Uncharacterized protein</fullName>
    </submittedName>
</protein>
<dbReference type="Pfam" id="PF05630">
    <property type="entry name" value="NPP1"/>
    <property type="match status" value="1"/>
</dbReference>
<dbReference type="InParanoid" id="A0A5J5EVY1"/>
<keyword evidence="3" id="KW-1185">Reference proteome</keyword>
<dbReference type="OrthoDB" id="10255963at2759"/>
<dbReference type="AlphaFoldDB" id="A0A5J5EVY1"/>
<proteinExistence type="predicted"/>
<dbReference type="InterPro" id="IPR008701">
    <property type="entry name" value="NPP1"/>
</dbReference>
<evidence type="ECO:0000313" key="3">
    <source>
        <dbReference type="Proteomes" id="UP000326924"/>
    </source>
</evidence>
<evidence type="ECO:0000256" key="1">
    <source>
        <dbReference type="SAM" id="MobiDB-lite"/>
    </source>
</evidence>
<feature type="region of interest" description="Disordered" evidence="1">
    <location>
        <begin position="24"/>
        <end position="47"/>
    </location>
</feature>
<reference evidence="2 3" key="1">
    <citation type="submission" date="2019-09" db="EMBL/GenBank/DDBJ databases">
        <title>Draft genome of the ectomycorrhizal ascomycete Sphaerosporella brunnea.</title>
        <authorList>
            <consortium name="DOE Joint Genome Institute"/>
            <person name="Benucci G.M."/>
            <person name="Marozzi G."/>
            <person name="Antonielli L."/>
            <person name="Sanchez S."/>
            <person name="Marco P."/>
            <person name="Wang X."/>
            <person name="Falini L.B."/>
            <person name="Barry K."/>
            <person name="Haridas S."/>
            <person name="Lipzen A."/>
            <person name="Labutti K."/>
            <person name="Grigoriev I.V."/>
            <person name="Murat C."/>
            <person name="Martin F."/>
            <person name="Albertini E."/>
            <person name="Donnini D."/>
            <person name="Bonito G."/>
        </authorList>
    </citation>
    <scope>NUCLEOTIDE SEQUENCE [LARGE SCALE GENOMIC DNA]</scope>
    <source>
        <strain evidence="2 3">Sb_GMNB300</strain>
    </source>
</reference>